<reference evidence="2" key="1">
    <citation type="submission" date="2024-02" db="UniProtKB">
        <authorList>
            <consortium name="WormBaseParasite"/>
        </authorList>
    </citation>
    <scope>IDENTIFICATION</scope>
</reference>
<organism evidence="1 2">
    <name type="scientific">Mesorhabditis belari</name>
    <dbReference type="NCBI Taxonomy" id="2138241"/>
    <lineage>
        <taxon>Eukaryota</taxon>
        <taxon>Metazoa</taxon>
        <taxon>Ecdysozoa</taxon>
        <taxon>Nematoda</taxon>
        <taxon>Chromadorea</taxon>
        <taxon>Rhabditida</taxon>
        <taxon>Rhabditina</taxon>
        <taxon>Rhabditomorpha</taxon>
        <taxon>Rhabditoidea</taxon>
        <taxon>Rhabditidae</taxon>
        <taxon>Mesorhabditinae</taxon>
        <taxon>Mesorhabditis</taxon>
    </lineage>
</organism>
<dbReference type="AlphaFoldDB" id="A0AAF3J9H9"/>
<accession>A0AAF3J9H9</accession>
<name>A0AAF3J9H9_9BILA</name>
<sequence length="382" mass="43927">MGKYEFRPDKPSKTVNNHTTEIPAVETFPEPFISLTGNEINVQLIIFSLKPIVNVFFYLNDSKNNVNNIRIQRQYQVEDKLLATGSLLKNIWSQTDPQPPILSIDRAECYVLKINFTQNPSSFYNSTNQVQNDEIKCVTKVLVNDAFVAAFVNESKDTRTELVTQGEMAPNLPVENVVKIFEESNRDFKYSLPDFVPAKWLGETVTFERNFDMSICVWDIVPLKNENFTISLSRLPFNTPVDKNLSFVFEFPLDQGQYGKIHFYEKSNGCETPFDVVFMEGLREKKSACFRLRYVAKTNVWSWDIGKHSTIAYTMQIKPKPYHISFRGKFDGNAMTKVALKYTANKVTAASPNEPIFTKPDPLDEVYRKEFDDFTKNANITV</sequence>
<evidence type="ECO:0000313" key="2">
    <source>
        <dbReference type="WBParaSite" id="MBELARI_LOCUS4935"/>
    </source>
</evidence>
<dbReference type="Proteomes" id="UP000887575">
    <property type="component" value="Unassembled WGS sequence"/>
</dbReference>
<proteinExistence type="predicted"/>
<keyword evidence="1" id="KW-1185">Reference proteome</keyword>
<dbReference type="WBParaSite" id="MBELARI_LOCUS4935">
    <property type="protein sequence ID" value="MBELARI_LOCUS4935"/>
    <property type="gene ID" value="MBELARI_LOCUS4935"/>
</dbReference>
<evidence type="ECO:0000313" key="1">
    <source>
        <dbReference type="Proteomes" id="UP000887575"/>
    </source>
</evidence>
<protein>
    <submittedName>
        <fullName evidence="2">Uncharacterized protein</fullName>
    </submittedName>
</protein>